<feature type="repeat" description="WD" evidence="10">
    <location>
        <begin position="192"/>
        <end position="222"/>
    </location>
</feature>
<keyword evidence="3 10" id="KW-0853">WD repeat</keyword>
<dbReference type="PROSITE" id="PS50082">
    <property type="entry name" value="WD_REPEATS_2"/>
    <property type="match status" value="5"/>
</dbReference>
<protein>
    <recommendedName>
        <fullName evidence="16">Guanine nucleotide-binding protein subunit beta-like protein</fullName>
    </recommendedName>
</protein>
<dbReference type="PRINTS" id="PR00320">
    <property type="entry name" value="GPROTEINBRPT"/>
</dbReference>
<feature type="transmembrane region" description="Helical" evidence="12">
    <location>
        <begin position="872"/>
        <end position="894"/>
    </location>
</feature>
<comment type="similarity">
    <text evidence="2">Belongs to the polycystin family.</text>
</comment>
<evidence type="ECO:0000256" key="5">
    <source>
        <dbReference type="ARBA" id="ARBA00022737"/>
    </source>
</evidence>
<dbReference type="PROSITE" id="PS00678">
    <property type="entry name" value="WD_REPEATS_1"/>
    <property type="match status" value="2"/>
</dbReference>
<dbReference type="Pfam" id="PF08016">
    <property type="entry name" value="PKD_channel"/>
    <property type="match status" value="1"/>
</dbReference>
<dbReference type="InterPro" id="IPR019775">
    <property type="entry name" value="WD40_repeat_CS"/>
</dbReference>
<dbReference type="InterPro" id="IPR051223">
    <property type="entry name" value="Polycystin"/>
</dbReference>
<feature type="transmembrane region" description="Helical" evidence="12">
    <location>
        <begin position="770"/>
        <end position="790"/>
    </location>
</feature>
<proteinExistence type="inferred from homology"/>
<feature type="repeat" description="WD" evidence="10">
    <location>
        <begin position="150"/>
        <end position="191"/>
    </location>
</feature>
<evidence type="ECO:0000256" key="12">
    <source>
        <dbReference type="SAM" id="Phobius"/>
    </source>
</evidence>
<feature type="domain" description="Polycystin" evidence="14">
    <location>
        <begin position="467"/>
        <end position="660"/>
    </location>
</feature>
<dbReference type="InterPro" id="IPR020472">
    <property type="entry name" value="WD40_PAC1"/>
</dbReference>
<keyword evidence="8 12" id="KW-0472">Membrane</keyword>
<feature type="transmembrane region" description="Helical" evidence="12">
    <location>
        <begin position="710"/>
        <end position="735"/>
    </location>
</feature>
<dbReference type="Pfam" id="PF20519">
    <property type="entry name" value="Polycystin_dom"/>
    <property type="match status" value="1"/>
</dbReference>
<dbReference type="PANTHER" id="PTHR10877:SF183">
    <property type="entry name" value="AT14535P-RELATED"/>
    <property type="match status" value="1"/>
</dbReference>
<dbReference type="SMART" id="SM00320">
    <property type="entry name" value="WD40"/>
    <property type="match status" value="7"/>
</dbReference>
<feature type="transmembrane region" description="Helical" evidence="12">
    <location>
        <begin position="810"/>
        <end position="832"/>
    </location>
</feature>
<evidence type="ECO:0000313" key="15">
    <source>
        <dbReference type="EMBL" id="CAD9128186.1"/>
    </source>
</evidence>
<reference evidence="15" key="1">
    <citation type="submission" date="2021-01" db="EMBL/GenBank/DDBJ databases">
        <authorList>
            <person name="Corre E."/>
            <person name="Pelletier E."/>
            <person name="Niang G."/>
            <person name="Scheremetjew M."/>
            <person name="Finn R."/>
            <person name="Kale V."/>
            <person name="Holt S."/>
            <person name="Cochrane G."/>
            <person name="Meng A."/>
            <person name="Brown T."/>
            <person name="Cohen L."/>
        </authorList>
    </citation>
    <scope>NUCLEOTIDE SEQUENCE</scope>
    <source>
        <strain evidence="15">CCAP 1951/1</strain>
    </source>
</reference>
<evidence type="ECO:0000256" key="1">
    <source>
        <dbReference type="ARBA" id="ARBA00004141"/>
    </source>
</evidence>
<evidence type="ECO:0000256" key="3">
    <source>
        <dbReference type="ARBA" id="ARBA00022574"/>
    </source>
</evidence>
<evidence type="ECO:0000256" key="10">
    <source>
        <dbReference type="PROSITE-ProRule" id="PRU00221"/>
    </source>
</evidence>
<dbReference type="EMBL" id="HBGF01031423">
    <property type="protein sequence ID" value="CAD9128186.1"/>
    <property type="molecule type" value="Transcribed_RNA"/>
</dbReference>
<dbReference type="InterPro" id="IPR013122">
    <property type="entry name" value="PKD1_2_channel"/>
</dbReference>
<feature type="repeat" description="WD" evidence="10">
    <location>
        <begin position="64"/>
        <end position="105"/>
    </location>
</feature>
<evidence type="ECO:0000256" key="6">
    <source>
        <dbReference type="ARBA" id="ARBA00022980"/>
    </source>
</evidence>
<dbReference type="SUPFAM" id="SSF50978">
    <property type="entry name" value="WD40 repeat-like"/>
    <property type="match status" value="1"/>
</dbReference>
<keyword evidence="6" id="KW-0689">Ribosomal protein</keyword>
<evidence type="ECO:0000256" key="8">
    <source>
        <dbReference type="ARBA" id="ARBA00023136"/>
    </source>
</evidence>
<accession>A0A7S1MCT5</accession>
<feature type="transmembrane region" description="Helical" evidence="12">
    <location>
        <begin position="680"/>
        <end position="698"/>
    </location>
</feature>
<organism evidence="15">
    <name type="scientific">Neobodo designis</name>
    <name type="common">Flagellated protozoan</name>
    <name type="synonym">Bodo designis</name>
    <dbReference type="NCBI Taxonomy" id="312471"/>
    <lineage>
        <taxon>Eukaryota</taxon>
        <taxon>Discoba</taxon>
        <taxon>Euglenozoa</taxon>
        <taxon>Kinetoplastea</taxon>
        <taxon>Metakinetoplastina</taxon>
        <taxon>Neobodonida</taxon>
        <taxon>Neobodo</taxon>
    </lineage>
</organism>
<evidence type="ECO:0000256" key="7">
    <source>
        <dbReference type="ARBA" id="ARBA00022989"/>
    </source>
</evidence>
<keyword evidence="7 12" id="KW-1133">Transmembrane helix</keyword>
<sequence>MDLHNIAAEFDDDDARRSPAICWAEDDRVFCMASMEGGRIMTGGGASGDISLYDSRTGEREAVLSGHTESVLNIKFVPELNALFTASADSTVRMWALDTLQNAMVFEGHRGFVVGLYASATEAGTGLYSGSDDRSIKQWNVHSGACVHTYKGHKGPVNCIAVHHGNGFMYSGSSDGLLKLWEMSSRRCTRTIEAHNENIWTVLVLSDARVITGSSDSTVRIWADLTVPTNGMLHSLTGHRGKVRVMLAHEPMLFTAGADSLIHVWNTNTANRVERLHLHEKQVSGLTLENNQLCSCGFDRLIARWDVADLLPKKQPVRPYMPLSAVRTKELELAKMKVDEINQLRNKARMRNKPMEETIALYKELPVNFVVNALDFKVESSRLSCEVLLYIPFLICFVVIFLLSRPIEDNFYMVKGVGASLADSELPSFKAPRTFDTIHTKEWFAGWLDVVAREVWANRDPQGRPVFRGSNLLVGGLRLRTQRVTNRSCDFPSKRLADPNDPSALHDGYRVNSTDGGRDSYTLGGGGLDAFTCYGDLNEDNLDTEPFYCADPRVDCPANAPELLDLLGLPPSGFPYGDAKGIKFAGQLRGYSAGGHYLDLLFNDTQDVVLAKMRAIMALGFVDDRATRLVDVNFHLYNPPIDLFVGVHHILEIPYGGSYIALLDRDVGYEIFTFTNTGTLVFESFFFAFVLFFIGVLINEAIVDNRKGNLLGFFLSWWNIMEFANLITFLVLYGYRWTWMGESGTFNLAEMLSTYEYPEDLQRALTLYQYQVWCSAICTILTFLKLLKYVRLNDRLNVLTRTLAAAQQHLAGVILIFVYVVFGFALAGFVLFGGTVFQYRSLSAAYVSLLRLLLGDVDYEALSVEQRTATLVYFWAYNTLCLWILLNFLVAVISDAFADVSKSKASIPLDVSIVKVYNDAKFECLPKSIKLKLTLLKHRRTQTTIVRETLEAIMAQRDRMVDADAAQRRDYDELDTHMLHKDDFLKFVPDEYFDMHTEEFLDEVWKDIAWEYHFNQLAAKGQEQSDREQIAQEEVLQALRQLIDAFPVMDAIRHRLESHEAKLLPFASAVEAEHFNSPSGGGFGRHGSMARRQRRSSAAVL</sequence>
<name>A0A7S1MCT5_NEODS</name>
<dbReference type="InterPro" id="IPR001680">
    <property type="entry name" value="WD40_rpt"/>
</dbReference>
<dbReference type="PANTHER" id="PTHR10877">
    <property type="entry name" value="POLYCYSTIN FAMILY MEMBER"/>
    <property type="match status" value="1"/>
</dbReference>
<evidence type="ECO:0000256" key="11">
    <source>
        <dbReference type="SAM" id="MobiDB-lite"/>
    </source>
</evidence>
<evidence type="ECO:0000256" key="4">
    <source>
        <dbReference type="ARBA" id="ARBA00022692"/>
    </source>
</evidence>
<evidence type="ECO:0000256" key="9">
    <source>
        <dbReference type="ARBA" id="ARBA00023274"/>
    </source>
</evidence>
<dbReference type="GO" id="GO:0005840">
    <property type="term" value="C:ribosome"/>
    <property type="evidence" value="ECO:0007669"/>
    <property type="project" value="UniProtKB-KW"/>
</dbReference>
<feature type="region of interest" description="Disordered" evidence="11">
    <location>
        <begin position="1077"/>
        <end position="1101"/>
    </location>
</feature>
<keyword evidence="4 12" id="KW-0812">Transmembrane</keyword>
<dbReference type="InterPro" id="IPR046791">
    <property type="entry name" value="Polycystin_dom"/>
</dbReference>
<evidence type="ECO:0000259" key="13">
    <source>
        <dbReference type="Pfam" id="PF08016"/>
    </source>
</evidence>
<dbReference type="Gene3D" id="2.130.10.10">
    <property type="entry name" value="YVTN repeat-like/Quinoprotein amine dehydrogenase"/>
    <property type="match status" value="3"/>
</dbReference>
<dbReference type="Pfam" id="PF00400">
    <property type="entry name" value="WD40"/>
    <property type="match status" value="5"/>
</dbReference>
<evidence type="ECO:0008006" key="16">
    <source>
        <dbReference type="Google" id="ProtNLM"/>
    </source>
</evidence>
<keyword evidence="9" id="KW-0687">Ribonucleoprotein</keyword>
<dbReference type="InterPro" id="IPR015943">
    <property type="entry name" value="WD40/YVTN_repeat-like_dom_sf"/>
</dbReference>
<dbReference type="CDD" id="cd00200">
    <property type="entry name" value="WD40"/>
    <property type="match status" value="1"/>
</dbReference>
<feature type="repeat" description="WD" evidence="10">
    <location>
        <begin position="236"/>
        <end position="275"/>
    </location>
</feature>
<dbReference type="GO" id="GO:1990904">
    <property type="term" value="C:ribonucleoprotein complex"/>
    <property type="evidence" value="ECO:0007669"/>
    <property type="project" value="UniProtKB-KW"/>
</dbReference>
<gene>
    <name evidence="15" type="ORF">NDES1114_LOCUS20989</name>
</gene>
<feature type="domain" description="Polycystin cation channel PKD1/PKD2" evidence="13">
    <location>
        <begin position="685"/>
        <end position="899"/>
    </location>
</feature>
<evidence type="ECO:0000259" key="14">
    <source>
        <dbReference type="Pfam" id="PF20519"/>
    </source>
</evidence>
<dbReference type="InterPro" id="IPR036322">
    <property type="entry name" value="WD40_repeat_dom_sf"/>
</dbReference>
<evidence type="ECO:0000256" key="2">
    <source>
        <dbReference type="ARBA" id="ARBA00007200"/>
    </source>
</evidence>
<dbReference type="Gene3D" id="1.10.287.70">
    <property type="match status" value="1"/>
</dbReference>
<keyword evidence="5" id="KW-0677">Repeat</keyword>
<dbReference type="GO" id="GO:0016020">
    <property type="term" value="C:membrane"/>
    <property type="evidence" value="ECO:0007669"/>
    <property type="project" value="UniProtKB-SubCell"/>
</dbReference>
<comment type="subcellular location">
    <subcellularLocation>
        <location evidence="1">Membrane</location>
        <topology evidence="1">Multi-pass membrane protein</topology>
    </subcellularLocation>
</comment>
<dbReference type="PROSITE" id="PS50294">
    <property type="entry name" value="WD_REPEATS_REGION"/>
    <property type="match status" value="3"/>
</dbReference>
<feature type="repeat" description="WD" evidence="10">
    <location>
        <begin position="106"/>
        <end position="149"/>
    </location>
</feature>
<dbReference type="AlphaFoldDB" id="A0A7S1MCT5"/>